<keyword evidence="10 21" id="KW-0547">Nucleotide-binding</keyword>
<dbReference type="Proteomes" id="UP000786811">
    <property type="component" value="Unassembled WGS sequence"/>
</dbReference>
<feature type="transmembrane region" description="Helical" evidence="21">
    <location>
        <begin position="137"/>
        <end position="156"/>
    </location>
</feature>
<comment type="similarity">
    <text evidence="2 21">Belongs to the cation transport ATPase (P-type) (TC 3.A.3) family. Type IIC subfamily.</text>
</comment>
<evidence type="ECO:0000256" key="20">
    <source>
        <dbReference type="ARBA" id="ARBA00038795"/>
    </source>
</evidence>
<keyword evidence="13 21" id="KW-0630">Potassium</keyword>
<dbReference type="InterPro" id="IPR023298">
    <property type="entry name" value="ATPase_P-typ_TM_dom_sf"/>
</dbReference>
<protein>
    <recommendedName>
        <fullName evidence="21">Sodium/potassium-transporting ATPase subunit alpha</fullName>
    </recommendedName>
</protein>
<evidence type="ECO:0000256" key="9">
    <source>
        <dbReference type="ARBA" id="ARBA00022723"/>
    </source>
</evidence>
<keyword evidence="9 21" id="KW-0479">Metal-binding</keyword>
<dbReference type="SFLD" id="SFLDS00003">
    <property type="entry name" value="Haloacid_Dehalogenase"/>
    <property type="match status" value="1"/>
</dbReference>
<keyword evidence="18 21" id="KW-0472">Membrane</keyword>
<evidence type="ECO:0000256" key="11">
    <source>
        <dbReference type="ARBA" id="ARBA00022796"/>
    </source>
</evidence>
<dbReference type="GO" id="GO:0046872">
    <property type="term" value="F:metal ion binding"/>
    <property type="evidence" value="ECO:0007669"/>
    <property type="project" value="UniProtKB-KW"/>
</dbReference>
<evidence type="ECO:0000256" key="14">
    <source>
        <dbReference type="ARBA" id="ARBA00022967"/>
    </source>
</evidence>
<feature type="transmembrane region" description="Helical" evidence="21">
    <location>
        <begin position="896"/>
        <end position="915"/>
    </location>
</feature>
<keyword evidence="5 21" id="KW-0633">Potassium transport</keyword>
<dbReference type="SUPFAM" id="SSF81665">
    <property type="entry name" value="Calcium ATPase, transmembrane domain M"/>
    <property type="match status" value="1"/>
</dbReference>
<gene>
    <name evidence="24" type="ORF">HICCMSTLAB_LOCUS12361</name>
</gene>
<name>A0A8J2HS78_COTCN</name>
<dbReference type="AlphaFoldDB" id="A0A8J2HS78"/>
<dbReference type="GO" id="GO:1990573">
    <property type="term" value="P:potassium ion import across plasma membrane"/>
    <property type="evidence" value="ECO:0007669"/>
    <property type="project" value="TreeGrafter"/>
</dbReference>
<keyword evidence="3 21" id="KW-0813">Transport</keyword>
<dbReference type="Gene3D" id="3.40.1110.10">
    <property type="entry name" value="Calcium-transporting ATPase, cytoplasmic domain N"/>
    <property type="match status" value="1"/>
</dbReference>
<keyword evidence="7" id="KW-0739">Sodium transport</keyword>
<evidence type="ECO:0000313" key="24">
    <source>
        <dbReference type="EMBL" id="CAG5106641.1"/>
    </source>
</evidence>
<dbReference type="FunFam" id="1.20.1110.10:FF:000038">
    <property type="entry name" value="Sodium/potassium-transporting ATPase subunit alpha"/>
    <property type="match status" value="1"/>
</dbReference>
<dbReference type="SUPFAM" id="SSF81653">
    <property type="entry name" value="Calcium ATPase, transduction domain A"/>
    <property type="match status" value="1"/>
</dbReference>
<evidence type="ECO:0000256" key="4">
    <source>
        <dbReference type="ARBA" id="ARBA00022475"/>
    </source>
</evidence>
<dbReference type="InterPro" id="IPR001757">
    <property type="entry name" value="P_typ_ATPase"/>
</dbReference>
<feature type="transmembrane region" description="Helical" evidence="21">
    <location>
        <begin position="328"/>
        <end position="351"/>
    </location>
</feature>
<dbReference type="GO" id="GO:0005524">
    <property type="term" value="F:ATP binding"/>
    <property type="evidence" value="ECO:0007669"/>
    <property type="project" value="UniProtKB-KW"/>
</dbReference>
<dbReference type="NCBIfam" id="TIGR01494">
    <property type="entry name" value="ATPase_P-type"/>
    <property type="match status" value="2"/>
</dbReference>
<dbReference type="InterPro" id="IPR059000">
    <property type="entry name" value="ATPase_P-type_domA"/>
</dbReference>
<evidence type="ECO:0000256" key="1">
    <source>
        <dbReference type="ARBA" id="ARBA00004651"/>
    </source>
</evidence>
<keyword evidence="17 21" id="KW-0406">Ion transport</keyword>
<dbReference type="PRINTS" id="PR00121">
    <property type="entry name" value="NAKATPASE"/>
</dbReference>
<comment type="caution">
    <text evidence="24">The sequence shown here is derived from an EMBL/GenBank/DDBJ whole genome shotgun (WGS) entry which is preliminary data.</text>
</comment>
<evidence type="ECO:0000313" key="25">
    <source>
        <dbReference type="Proteomes" id="UP000786811"/>
    </source>
</evidence>
<dbReference type="GO" id="GO:0098797">
    <property type="term" value="C:plasma membrane protein complex"/>
    <property type="evidence" value="ECO:0007669"/>
    <property type="project" value="UniProtKB-ARBA"/>
</dbReference>
<dbReference type="Pfam" id="PF00689">
    <property type="entry name" value="Cation_ATPase_C"/>
    <property type="match status" value="1"/>
</dbReference>
<dbReference type="GO" id="GO:1902600">
    <property type="term" value="P:proton transmembrane transport"/>
    <property type="evidence" value="ECO:0007669"/>
    <property type="project" value="TreeGrafter"/>
</dbReference>
<evidence type="ECO:0000256" key="10">
    <source>
        <dbReference type="ARBA" id="ARBA00022741"/>
    </source>
</evidence>
<dbReference type="InterPro" id="IPR004014">
    <property type="entry name" value="ATPase_P-typ_cation-transptr_N"/>
</dbReference>
<dbReference type="SFLD" id="SFLDF00027">
    <property type="entry name" value="p-type_atpase"/>
    <property type="match status" value="1"/>
</dbReference>
<evidence type="ECO:0000256" key="7">
    <source>
        <dbReference type="ARBA" id="ARBA00022607"/>
    </source>
</evidence>
<proteinExistence type="inferred from homology"/>
<dbReference type="SUPFAM" id="SSF81660">
    <property type="entry name" value="Metal cation-transporting ATPase, ATP-binding domain N"/>
    <property type="match status" value="1"/>
</dbReference>
<evidence type="ECO:0000256" key="16">
    <source>
        <dbReference type="ARBA" id="ARBA00023008"/>
    </source>
</evidence>
<dbReference type="GO" id="GO:0090533">
    <property type="term" value="C:cation-transporting ATPase complex"/>
    <property type="evidence" value="ECO:0007669"/>
    <property type="project" value="UniProtKB-ARBA"/>
</dbReference>
<feature type="transmembrane region" description="Helical" evidence="21">
    <location>
        <begin position="298"/>
        <end position="322"/>
    </location>
</feature>
<evidence type="ECO:0000256" key="21">
    <source>
        <dbReference type="RuleBase" id="RU362084"/>
    </source>
</evidence>
<evidence type="ECO:0000256" key="17">
    <source>
        <dbReference type="ARBA" id="ARBA00023065"/>
    </source>
</evidence>
<dbReference type="PANTHER" id="PTHR43294:SF13">
    <property type="entry name" value="SODIUM_POTASSIUM-TRANSPORTING ATPASE SUBUNIT ALPHA"/>
    <property type="match status" value="1"/>
</dbReference>
<keyword evidence="15 21" id="KW-1133">Transmembrane helix</keyword>
<comment type="subcellular location">
    <subcellularLocation>
        <location evidence="1 21">Cell membrane</location>
        <topology evidence="1 21">Multi-pass membrane protein</topology>
    </subcellularLocation>
</comment>
<feature type="transmembrane region" description="Helical" evidence="21">
    <location>
        <begin position="836"/>
        <end position="855"/>
    </location>
</feature>
<keyword evidence="7" id="KW-0740">Sodium/potassium transport</keyword>
<dbReference type="InterPro" id="IPR023299">
    <property type="entry name" value="ATPase_P-typ_cyto_dom_N"/>
</dbReference>
<feature type="transmembrane region" description="Helical" evidence="21">
    <location>
        <begin position="935"/>
        <end position="956"/>
    </location>
</feature>
<dbReference type="CDD" id="cd02608">
    <property type="entry name" value="P-type_ATPase_Na-K_like"/>
    <property type="match status" value="1"/>
</dbReference>
<keyword evidence="14" id="KW-1278">Translocase</keyword>
<feature type="region of interest" description="Disordered" evidence="22">
    <location>
        <begin position="1"/>
        <end position="38"/>
    </location>
</feature>
<keyword evidence="8 21" id="KW-0812">Transmembrane</keyword>
<dbReference type="GO" id="GO:0005391">
    <property type="term" value="F:P-type sodium:potassium-exchanging transporter activity"/>
    <property type="evidence" value="ECO:0007669"/>
    <property type="project" value="UniProtKB-ARBA"/>
</dbReference>
<organism evidence="24 25">
    <name type="scientific">Cotesia congregata</name>
    <name type="common">Parasitoid wasp</name>
    <name type="synonym">Apanteles congregatus</name>
    <dbReference type="NCBI Taxonomy" id="51543"/>
    <lineage>
        <taxon>Eukaryota</taxon>
        <taxon>Metazoa</taxon>
        <taxon>Ecdysozoa</taxon>
        <taxon>Arthropoda</taxon>
        <taxon>Hexapoda</taxon>
        <taxon>Insecta</taxon>
        <taxon>Pterygota</taxon>
        <taxon>Neoptera</taxon>
        <taxon>Endopterygota</taxon>
        <taxon>Hymenoptera</taxon>
        <taxon>Apocrita</taxon>
        <taxon>Ichneumonoidea</taxon>
        <taxon>Braconidae</taxon>
        <taxon>Microgastrinae</taxon>
        <taxon>Cotesia</taxon>
    </lineage>
</organism>
<dbReference type="NCBIfam" id="TIGR01106">
    <property type="entry name" value="ATPase-IIC_X-K"/>
    <property type="match status" value="1"/>
</dbReference>
<dbReference type="Pfam" id="PF13246">
    <property type="entry name" value="Cation_ATPase"/>
    <property type="match status" value="1"/>
</dbReference>
<dbReference type="PROSITE" id="PS00154">
    <property type="entry name" value="ATPASE_E1_E2"/>
    <property type="match status" value="1"/>
</dbReference>
<evidence type="ECO:0000256" key="18">
    <source>
        <dbReference type="ARBA" id="ARBA00023136"/>
    </source>
</evidence>
<dbReference type="OrthoDB" id="158672at2759"/>
<feature type="transmembrane region" description="Helical" evidence="21">
    <location>
        <begin position="968"/>
        <end position="984"/>
    </location>
</feature>
<evidence type="ECO:0000256" key="8">
    <source>
        <dbReference type="ARBA" id="ARBA00022692"/>
    </source>
</evidence>
<dbReference type="GO" id="GO:0016887">
    <property type="term" value="F:ATP hydrolysis activity"/>
    <property type="evidence" value="ECO:0007669"/>
    <property type="project" value="InterPro"/>
</dbReference>
<dbReference type="FunFam" id="3.40.1110.10:FF:000001">
    <property type="entry name" value="Sodium/potassium-transporting ATPase subunit alpha"/>
    <property type="match status" value="1"/>
</dbReference>
<dbReference type="InterPro" id="IPR018303">
    <property type="entry name" value="ATPase_P-typ_P_site"/>
</dbReference>
<evidence type="ECO:0000259" key="23">
    <source>
        <dbReference type="SMART" id="SM00831"/>
    </source>
</evidence>
<dbReference type="InterPro" id="IPR005775">
    <property type="entry name" value="P-type_ATPase_IIC"/>
</dbReference>
<dbReference type="InterPro" id="IPR044492">
    <property type="entry name" value="P_typ_ATPase_HD_dom"/>
</dbReference>
<evidence type="ECO:0000256" key="6">
    <source>
        <dbReference type="ARBA" id="ARBA00022553"/>
    </source>
</evidence>
<keyword evidence="11" id="KW-0187">Copper transport</keyword>
<dbReference type="FunFam" id="1.20.1110.10:FF:000095">
    <property type="entry name" value="Sodium/potassium-transporting ATPase subunit alpha-1"/>
    <property type="match status" value="1"/>
</dbReference>
<dbReference type="Pfam" id="PF00690">
    <property type="entry name" value="Cation_ATPase_N"/>
    <property type="match status" value="1"/>
</dbReference>
<feature type="domain" description="Cation-transporting P-type ATPase N-terminal" evidence="23">
    <location>
        <begin position="49"/>
        <end position="123"/>
    </location>
</feature>
<evidence type="ECO:0000256" key="13">
    <source>
        <dbReference type="ARBA" id="ARBA00022958"/>
    </source>
</evidence>
<keyword evidence="7" id="KW-0915">Sodium</keyword>
<dbReference type="GO" id="GO:0006883">
    <property type="term" value="P:intracellular sodium ion homeostasis"/>
    <property type="evidence" value="ECO:0007669"/>
    <property type="project" value="TreeGrafter"/>
</dbReference>
<evidence type="ECO:0000256" key="3">
    <source>
        <dbReference type="ARBA" id="ARBA00022448"/>
    </source>
</evidence>
<keyword evidence="12 21" id="KW-0067">ATP-binding</keyword>
<dbReference type="InterPro" id="IPR006068">
    <property type="entry name" value="ATPase_P-typ_cation-transptr_C"/>
</dbReference>
<dbReference type="FunFam" id="2.70.150.10:FF:000003">
    <property type="entry name" value="Sodium/potassium-transporting ATPase subunit alpha"/>
    <property type="match status" value="1"/>
</dbReference>
<evidence type="ECO:0000256" key="19">
    <source>
        <dbReference type="ARBA" id="ARBA00037422"/>
    </source>
</evidence>
<dbReference type="GO" id="GO:0030007">
    <property type="term" value="P:intracellular potassium ion homeostasis"/>
    <property type="evidence" value="ECO:0007669"/>
    <property type="project" value="TreeGrafter"/>
</dbReference>
<dbReference type="Gene3D" id="2.70.150.10">
    <property type="entry name" value="Calcium-transporting ATPase, cytoplasmic transduction domain A"/>
    <property type="match status" value="1"/>
</dbReference>
<keyword evidence="6" id="KW-0597">Phosphoprotein</keyword>
<dbReference type="PANTHER" id="PTHR43294">
    <property type="entry name" value="SODIUM/POTASSIUM-TRANSPORTING ATPASE SUBUNIT ALPHA"/>
    <property type="match status" value="1"/>
</dbReference>
<evidence type="ECO:0000256" key="22">
    <source>
        <dbReference type="SAM" id="MobiDB-lite"/>
    </source>
</evidence>
<accession>A0A8J2HS78</accession>
<dbReference type="Gene3D" id="1.20.1110.10">
    <property type="entry name" value="Calcium-transporting ATPase, transmembrane domain"/>
    <property type="match status" value="3"/>
</dbReference>
<dbReference type="InterPro" id="IPR050510">
    <property type="entry name" value="Cation_transp_ATPase_P-type"/>
</dbReference>
<feature type="non-terminal residue" evidence="24">
    <location>
        <position position="1006"/>
    </location>
</feature>
<dbReference type="InterPro" id="IPR008250">
    <property type="entry name" value="ATPase_P-typ_transduc_dom_A_sf"/>
</dbReference>
<dbReference type="GO" id="GO:0006825">
    <property type="term" value="P:copper ion transport"/>
    <property type="evidence" value="ECO:0007669"/>
    <property type="project" value="UniProtKB-KW"/>
</dbReference>
<evidence type="ECO:0000256" key="5">
    <source>
        <dbReference type="ARBA" id="ARBA00022538"/>
    </source>
</evidence>
<feature type="region of interest" description="Disordered" evidence="22">
    <location>
        <begin position="222"/>
        <end position="241"/>
    </location>
</feature>
<dbReference type="SFLD" id="SFLDG00002">
    <property type="entry name" value="C1.7:_P-type_atpase_like"/>
    <property type="match status" value="1"/>
</dbReference>
<reference evidence="24" key="1">
    <citation type="submission" date="2021-04" db="EMBL/GenBank/DDBJ databases">
        <authorList>
            <person name="Chebbi M.A.C M."/>
        </authorList>
    </citation>
    <scope>NUCLEOTIDE SEQUENCE</scope>
</reference>
<dbReference type="FunFam" id="3.40.50.1000:FF:000144">
    <property type="entry name" value="copper-transporting ATPase 1 isoform X2"/>
    <property type="match status" value="1"/>
</dbReference>
<keyword evidence="16" id="KW-0186">Copper</keyword>
<dbReference type="GO" id="GO:0036376">
    <property type="term" value="P:sodium ion export across plasma membrane"/>
    <property type="evidence" value="ECO:0007669"/>
    <property type="project" value="TreeGrafter"/>
</dbReference>
<keyword evidence="4" id="KW-1003">Cell membrane</keyword>
<evidence type="ECO:0000256" key="12">
    <source>
        <dbReference type="ARBA" id="ARBA00022840"/>
    </source>
</evidence>
<evidence type="ECO:0000256" key="15">
    <source>
        <dbReference type="ARBA" id="ARBA00022989"/>
    </source>
</evidence>
<dbReference type="Pfam" id="PF00122">
    <property type="entry name" value="E1-E2_ATPase"/>
    <property type="match status" value="1"/>
</dbReference>
<dbReference type="InterPro" id="IPR036412">
    <property type="entry name" value="HAD-like_sf"/>
</dbReference>
<comment type="function">
    <text evidence="19">This is the catalytic component of the active enzyme, which catalyzes the hydrolysis of ATP coupled with the exchange of sodium and potassium ions across the plasma membrane. This action creates the electrochemical gradient of sodium and potassium ions, providing the energy for active transport of various nutrients.</text>
</comment>
<keyword evidence="25" id="KW-1185">Reference proteome</keyword>
<comment type="subunit">
    <text evidence="20">The sodium/potassium-transporting ATPase is composed of a catalytic alpha subunit, an auxiliary non-catalytic beta subunit and an additional regulatory subunit.</text>
</comment>
<sequence length="1006" mass="111801">HGRTDSYRVATLPNVRDDNKTADGMYKSRRKAPKKKGDLDDLKQELDIDFHKITIEELYQRFQTHPENGLSHAKAKENLLRDGPNALTPPRTTPEWVKFCKNLFGGFALLLWIGAFLCFVAYGIQASTSEEPNDDNLYLGIVLAAVVIVTGIFSYYQESKSSKIMESFKNMVPQFATVLREGEKLTLRAEDLVLGDVVEVKFGDRIPADIRVIESRGFKVDNSSLTGESEPQSRSPEFTNENPLETKNLAFFSTNAVEGTAKGVVICCGDNTVMGRIAGLASGLDTGETPIAKEIHHFIHLITGVAVFLGVTFFLIAFILGYHWLDAVIFLIGIIVANVPEGLLATVTVCLTLTAKRMASKNCLVKNLEAVETLGSTSTICSDKTGTLTQNRMTVAHMWFDNQIIEADTTENQSGVQYDRTSPGFKALAKIATLCNRAEFKPGQEGEPILQREVNGDASEAALLKCMELALGDVMGVRKRNKKVCEVPFNSTNKYQVSIHESEDTNDPRYLLVMKGAPERILDRCTTIFIGGKEKVLDEEMKEAFNNAYLELGGLGERVLGFCDYVLPSDKYPVGFKFNSDDPNFPTENLRFVGLMSMIDPPRAAVPDAVAKCRSAGIKVIMVTGDHPITAKAIAKSVGIISEGNETIEDIAQRLNIPVSEVNPREAKAAVVHGGELRDLDSDQLDEILRYHTEIVFARDGVNDSPALKKADIGVAMGISGSDVSKQAADMILLDDNFASIVTGVEEGRLIFDNLKKSIAYTLTSNIPEISPFLAFILCDIPLPLGTVTILCIDLGTDMVPAISLAYEQAESDIMKRQPRNPFTDKLVNERLISMAYGQIGMIQAAAGFFVYFVIMAENGFLPRDLFGIRKMWDSKAINDLKDSYGQEWTYKDRKALEFTCHTAFFVSIVIVQWADLIVCKTRRNSIVHQGMRNWALNFGIVFETALAAFLSYTPGMDKGLRMYPLKFVWWLPAIPFMLAIFIYDETRRFYLRRNPGGWLEQETYY</sequence>
<dbReference type="SMART" id="SM00831">
    <property type="entry name" value="Cation_ATPase_N"/>
    <property type="match status" value="1"/>
</dbReference>
<dbReference type="PRINTS" id="PR00119">
    <property type="entry name" value="CATATPASE"/>
</dbReference>
<dbReference type="EMBL" id="CAJNRD030001124">
    <property type="protein sequence ID" value="CAG5106641.1"/>
    <property type="molecule type" value="Genomic_DNA"/>
</dbReference>
<evidence type="ECO:0000256" key="2">
    <source>
        <dbReference type="ARBA" id="ARBA00006934"/>
    </source>
</evidence>
<dbReference type="SUPFAM" id="SSF56784">
    <property type="entry name" value="HAD-like"/>
    <property type="match status" value="1"/>
</dbReference>
<feature type="transmembrane region" description="Helical" evidence="21">
    <location>
        <begin position="103"/>
        <end position="125"/>
    </location>
</feature>